<proteinExistence type="predicted"/>
<dbReference type="Proteomes" id="UP000031521">
    <property type="component" value="Chromosome"/>
</dbReference>
<keyword evidence="2" id="KW-1185">Reference proteome</keyword>
<dbReference type="KEGG" id="cid:P73_3585"/>
<evidence type="ECO:0000313" key="1">
    <source>
        <dbReference type="EMBL" id="AJE48300.1"/>
    </source>
</evidence>
<accession>A0A0B5E4K8</accession>
<dbReference type="EMBL" id="CP004393">
    <property type="protein sequence ID" value="AJE48300.1"/>
    <property type="molecule type" value="Genomic_DNA"/>
</dbReference>
<evidence type="ECO:0000313" key="2">
    <source>
        <dbReference type="Proteomes" id="UP000031521"/>
    </source>
</evidence>
<dbReference type="HOGENOM" id="CLU_2823218_0_0_5"/>
<gene>
    <name evidence="1" type="ORF">P73_3585</name>
</gene>
<organism evidence="1 2">
    <name type="scientific">Celeribacter indicus</name>
    <dbReference type="NCBI Taxonomy" id="1208324"/>
    <lineage>
        <taxon>Bacteria</taxon>
        <taxon>Pseudomonadati</taxon>
        <taxon>Pseudomonadota</taxon>
        <taxon>Alphaproteobacteria</taxon>
        <taxon>Rhodobacterales</taxon>
        <taxon>Roseobacteraceae</taxon>
        <taxon>Celeribacter</taxon>
    </lineage>
</organism>
<dbReference type="AlphaFoldDB" id="A0A0B5E4K8"/>
<sequence>MATTGKSLDLAAMKAAQGQTVHAVHRAELTAPADPGGRALREEKAFDHLVRCVWTSTSTRNTWRNT</sequence>
<name>A0A0B5E4K8_9RHOB</name>
<reference evidence="1 2" key="1">
    <citation type="journal article" date="2014" name="Int. J. Syst. Evol. Microbiol.">
        <title>Celeribacter indicus sp. nov., a polycyclic aromatic hydrocarbon-degrading bacterium from deep-sea sediment and reclassification of Huaishuia halophila as Celeribacter halophilus comb. nov.</title>
        <authorList>
            <person name="Lai Q."/>
            <person name="Cao J."/>
            <person name="Yuan J."/>
            <person name="Li F."/>
            <person name="Shao Z."/>
        </authorList>
    </citation>
    <scope>NUCLEOTIDE SEQUENCE [LARGE SCALE GENOMIC DNA]</scope>
    <source>
        <strain evidence="1">P73</strain>
    </source>
</reference>
<protein>
    <submittedName>
        <fullName evidence="1">Uncharacterized protein</fullName>
    </submittedName>
</protein>